<dbReference type="EC" id="1.6.5.3" evidence="8"/>
<dbReference type="InterPro" id="IPR039428">
    <property type="entry name" value="NUOK/Mnh_C1-like"/>
</dbReference>
<keyword evidence="5 7" id="KW-1133">Transmembrane helix</keyword>
<evidence type="ECO:0000256" key="1">
    <source>
        <dbReference type="ARBA" id="ARBA00004141"/>
    </source>
</evidence>
<dbReference type="Pfam" id="PF00420">
    <property type="entry name" value="Oxidored_q2"/>
    <property type="match status" value="1"/>
</dbReference>
<feature type="transmembrane region" description="Helical" evidence="7">
    <location>
        <begin position="69"/>
        <end position="93"/>
    </location>
</feature>
<protein>
    <submittedName>
        <fullName evidence="8">NADH-ubiquinone oxidoreductase chain K</fullName>
        <ecNumber evidence="8">1.6.5.3</ecNumber>
    </submittedName>
</protein>
<name>A0A160VER4_9ZZZZ</name>
<keyword evidence="3" id="KW-0813">Transport</keyword>
<evidence type="ECO:0000256" key="2">
    <source>
        <dbReference type="ARBA" id="ARBA00010519"/>
    </source>
</evidence>
<keyword evidence="8" id="KW-0830">Ubiquinone</keyword>
<evidence type="ECO:0000313" key="8">
    <source>
        <dbReference type="EMBL" id="CUV03280.1"/>
    </source>
</evidence>
<evidence type="ECO:0000256" key="7">
    <source>
        <dbReference type="SAM" id="Phobius"/>
    </source>
</evidence>
<dbReference type="HAMAP" id="MF_01456">
    <property type="entry name" value="NDH1_NuoK"/>
    <property type="match status" value="1"/>
</dbReference>
<keyword evidence="6 7" id="KW-0472">Membrane</keyword>
<organism evidence="8">
    <name type="scientific">hydrothermal vent metagenome</name>
    <dbReference type="NCBI Taxonomy" id="652676"/>
    <lineage>
        <taxon>unclassified sequences</taxon>
        <taxon>metagenomes</taxon>
        <taxon>ecological metagenomes</taxon>
    </lineage>
</organism>
<keyword evidence="4 7" id="KW-0812">Transmembrane</keyword>
<dbReference type="GO" id="GO:0016651">
    <property type="term" value="F:oxidoreductase activity, acting on NAD(P)H"/>
    <property type="evidence" value="ECO:0007669"/>
    <property type="project" value="InterPro"/>
</dbReference>
<feature type="transmembrane region" description="Helical" evidence="7">
    <location>
        <begin position="6"/>
        <end position="22"/>
    </location>
</feature>
<dbReference type="FunFam" id="1.10.287.3510:FF:000001">
    <property type="entry name" value="NADH-quinone oxidoreductase subunit K"/>
    <property type="match status" value="1"/>
</dbReference>
<dbReference type="Gene3D" id="1.10.287.3510">
    <property type="match status" value="1"/>
</dbReference>
<feature type="transmembrane region" description="Helical" evidence="7">
    <location>
        <begin position="29"/>
        <end position="49"/>
    </location>
</feature>
<evidence type="ECO:0000256" key="4">
    <source>
        <dbReference type="ARBA" id="ARBA00022692"/>
    </source>
</evidence>
<keyword evidence="8" id="KW-0560">Oxidoreductase</keyword>
<dbReference type="GO" id="GO:0042773">
    <property type="term" value="P:ATP synthesis coupled electron transport"/>
    <property type="evidence" value="ECO:0007669"/>
    <property type="project" value="InterPro"/>
</dbReference>
<sequence length="109" mass="11665">MSFEAIMVVSAILFCIGLYGSLARRNVLAVLMSIELMFNAVNVTLVAMAKYLAPAALQDDISSVLTGQVFAVFIITVAAAEIALGLGIVFAMYRTNESVDLSEATELRN</sequence>
<dbReference type="PANTHER" id="PTHR11434">
    <property type="entry name" value="NADH-UBIQUINONE OXIDOREDUCTASE SUBUNIT ND4L"/>
    <property type="match status" value="1"/>
</dbReference>
<dbReference type="InterPro" id="IPR001133">
    <property type="entry name" value="NADH_UbQ_OxRdtase_chain4L/K"/>
</dbReference>
<comment type="subcellular location">
    <subcellularLocation>
        <location evidence="1">Membrane</location>
        <topology evidence="1">Multi-pass membrane protein</topology>
    </subcellularLocation>
</comment>
<dbReference type="AlphaFoldDB" id="A0A160VER4"/>
<evidence type="ECO:0000256" key="6">
    <source>
        <dbReference type="ARBA" id="ARBA00023136"/>
    </source>
</evidence>
<dbReference type="GO" id="GO:0030964">
    <property type="term" value="C:NADH dehydrogenase complex"/>
    <property type="evidence" value="ECO:0007669"/>
    <property type="project" value="TreeGrafter"/>
</dbReference>
<dbReference type="PANTHER" id="PTHR11434:SF16">
    <property type="entry name" value="NADH-UBIQUINONE OXIDOREDUCTASE CHAIN 4L"/>
    <property type="match status" value="1"/>
</dbReference>
<reference evidence="8" key="1">
    <citation type="submission" date="2015-10" db="EMBL/GenBank/DDBJ databases">
        <authorList>
            <person name="Gilbert D.G."/>
        </authorList>
    </citation>
    <scope>NUCLEOTIDE SEQUENCE</scope>
</reference>
<dbReference type="NCBIfam" id="NF004320">
    <property type="entry name" value="PRK05715.1-2"/>
    <property type="match status" value="1"/>
</dbReference>
<gene>
    <name evidence="8" type="ORF">MGWOODY_Clf2166</name>
</gene>
<accession>A0A160VER4</accession>
<evidence type="ECO:0000256" key="5">
    <source>
        <dbReference type="ARBA" id="ARBA00022989"/>
    </source>
</evidence>
<comment type="similarity">
    <text evidence="2">Belongs to the complex I subunit 4L family.</text>
</comment>
<proteinExistence type="inferred from homology"/>
<dbReference type="EMBL" id="FAXA01000387">
    <property type="protein sequence ID" value="CUV03280.1"/>
    <property type="molecule type" value="Genomic_DNA"/>
</dbReference>
<evidence type="ECO:0000256" key="3">
    <source>
        <dbReference type="ARBA" id="ARBA00022448"/>
    </source>
</evidence>